<dbReference type="RefSeq" id="WP_101966225.1">
    <property type="nucleotide sequence ID" value="NZ_JAMAXS010000012.1"/>
</dbReference>
<feature type="region of interest" description="Disordered" evidence="4">
    <location>
        <begin position="307"/>
        <end position="341"/>
    </location>
</feature>
<dbReference type="InterPro" id="IPR035418">
    <property type="entry name" value="AraC-bd_2"/>
</dbReference>
<feature type="compositionally biased region" description="Polar residues" evidence="4">
    <location>
        <begin position="307"/>
        <end position="317"/>
    </location>
</feature>
<evidence type="ECO:0000256" key="3">
    <source>
        <dbReference type="ARBA" id="ARBA00023163"/>
    </source>
</evidence>
<gene>
    <name evidence="6" type="ORF">CYJ95_11975</name>
</gene>
<dbReference type="InterPro" id="IPR009057">
    <property type="entry name" value="Homeodomain-like_sf"/>
</dbReference>
<keyword evidence="1" id="KW-0805">Transcription regulation</keyword>
<sequence length="341" mass="38115">MMQQTWDSRSIDPRDRVETIRTMLCENLVQTDLTLDPQGREAHVNVSYQDIGQLRALSVKTVPSLAALAMRPQRMIMSDDDESLFVVFQRGNRSMLRRGDDQTVMTPGSIVVYPSTSPYVHAFDEGVIGDFFRLPLGVVGLTADQVAEVSGVDLQERTSLAALLRSVLGGVMDSELSLRDEVDVFAPVADLLKVTLLSALTPDRATTRYPLAEQIVTYVLDNLTDPGLGAARIAKDLHVSERLLYAEMSRADIRLAQLIQSQRLRRVRDALTAPATIDVPIGILAQQHGFVSASHFSRIFREEFGTTPRQWRNNTTPRPDEIQDESRLDLPQQIRPEETYG</sequence>
<dbReference type="Pfam" id="PF12833">
    <property type="entry name" value="HTH_18"/>
    <property type="match status" value="1"/>
</dbReference>
<dbReference type="PRINTS" id="PR00032">
    <property type="entry name" value="HTHARAC"/>
</dbReference>
<dbReference type="Proteomes" id="UP000234847">
    <property type="component" value="Unassembled WGS sequence"/>
</dbReference>
<keyword evidence="3" id="KW-0804">Transcription</keyword>
<dbReference type="Gene3D" id="1.10.10.60">
    <property type="entry name" value="Homeodomain-like"/>
    <property type="match status" value="1"/>
</dbReference>
<reference evidence="6 7" key="1">
    <citation type="submission" date="2017-12" db="EMBL/GenBank/DDBJ databases">
        <title>Phylogenetic diversity of female urinary microbiome.</title>
        <authorList>
            <person name="Thomas-White K."/>
            <person name="Wolfe A.J."/>
        </authorList>
    </citation>
    <scope>NUCLEOTIDE SEQUENCE [LARGE SCALE GENOMIC DNA]</scope>
    <source>
        <strain evidence="6 7">UMB0038</strain>
    </source>
</reference>
<evidence type="ECO:0000256" key="1">
    <source>
        <dbReference type="ARBA" id="ARBA00023015"/>
    </source>
</evidence>
<feature type="domain" description="HTH araC/xylS-type" evidence="5">
    <location>
        <begin position="213"/>
        <end position="314"/>
    </location>
</feature>
<dbReference type="EMBL" id="PKJT01000021">
    <property type="protein sequence ID" value="PKZ79504.1"/>
    <property type="molecule type" value="Genomic_DNA"/>
</dbReference>
<dbReference type="GO" id="GO:0043565">
    <property type="term" value="F:sequence-specific DNA binding"/>
    <property type="evidence" value="ECO:0007669"/>
    <property type="project" value="InterPro"/>
</dbReference>
<name>A0AAX0VH90_MICLU</name>
<dbReference type="InterPro" id="IPR050204">
    <property type="entry name" value="AraC_XylS_family_regulators"/>
</dbReference>
<dbReference type="AlphaFoldDB" id="A0AAX0VH90"/>
<keyword evidence="2" id="KW-0238">DNA-binding</keyword>
<dbReference type="GO" id="GO:0003700">
    <property type="term" value="F:DNA-binding transcription factor activity"/>
    <property type="evidence" value="ECO:0007669"/>
    <property type="project" value="InterPro"/>
</dbReference>
<evidence type="ECO:0000313" key="7">
    <source>
        <dbReference type="Proteomes" id="UP000234847"/>
    </source>
</evidence>
<dbReference type="InterPro" id="IPR018062">
    <property type="entry name" value="HTH_AraC-typ_CS"/>
</dbReference>
<evidence type="ECO:0000313" key="6">
    <source>
        <dbReference type="EMBL" id="PKZ79504.1"/>
    </source>
</evidence>
<comment type="caution">
    <text evidence="6">The sequence shown here is derived from an EMBL/GenBank/DDBJ whole genome shotgun (WGS) entry which is preliminary data.</text>
</comment>
<organism evidence="6 7">
    <name type="scientific">Micrococcus luteus</name>
    <name type="common">Micrococcus lysodeikticus</name>
    <dbReference type="NCBI Taxonomy" id="1270"/>
    <lineage>
        <taxon>Bacteria</taxon>
        <taxon>Bacillati</taxon>
        <taxon>Actinomycetota</taxon>
        <taxon>Actinomycetes</taxon>
        <taxon>Micrococcales</taxon>
        <taxon>Micrococcaceae</taxon>
        <taxon>Micrococcus</taxon>
    </lineage>
</organism>
<dbReference type="PANTHER" id="PTHR46796:SF6">
    <property type="entry name" value="ARAC SUBFAMILY"/>
    <property type="match status" value="1"/>
</dbReference>
<accession>A0AAX0VH90</accession>
<feature type="compositionally biased region" description="Basic and acidic residues" evidence="4">
    <location>
        <begin position="318"/>
        <end position="328"/>
    </location>
</feature>
<dbReference type="InterPro" id="IPR020449">
    <property type="entry name" value="Tscrpt_reg_AraC-type_HTH"/>
</dbReference>
<proteinExistence type="predicted"/>
<dbReference type="PANTHER" id="PTHR46796">
    <property type="entry name" value="HTH-TYPE TRANSCRIPTIONAL ACTIVATOR RHAS-RELATED"/>
    <property type="match status" value="1"/>
</dbReference>
<protein>
    <recommendedName>
        <fullName evidence="5">HTH araC/xylS-type domain-containing protein</fullName>
    </recommendedName>
</protein>
<evidence type="ECO:0000256" key="2">
    <source>
        <dbReference type="ARBA" id="ARBA00023125"/>
    </source>
</evidence>
<dbReference type="SUPFAM" id="SSF46689">
    <property type="entry name" value="Homeodomain-like"/>
    <property type="match status" value="1"/>
</dbReference>
<dbReference type="SMART" id="SM00342">
    <property type="entry name" value="HTH_ARAC"/>
    <property type="match status" value="1"/>
</dbReference>
<dbReference type="InterPro" id="IPR018060">
    <property type="entry name" value="HTH_AraC"/>
</dbReference>
<dbReference type="PROSITE" id="PS01124">
    <property type="entry name" value="HTH_ARAC_FAMILY_2"/>
    <property type="match status" value="1"/>
</dbReference>
<evidence type="ECO:0000259" key="5">
    <source>
        <dbReference type="PROSITE" id="PS01124"/>
    </source>
</evidence>
<dbReference type="PROSITE" id="PS00041">
    <property type="entry name" value="HTH_ARAC_FAMILY_1"/>
    <property type="match status" value="1"/>
</dbReference>
<dbReference type="Pfam" id="PF14525">
    <property type="entry name" value="AraC_binding_2"/>
    <property type="match status" value="1"/>
</dbReference>
<evidence type="ECO:0000256" key="4">
    <source>
        <dbReference type="SAM" id="MobiDB-lite"/>
    </source>
</evidence>